<evidence type="ECO:0000313" key="1">
    <source>
        <dbReference type="EMBL" id="PNX92416.1"/>
    </source>
</evidence>
<dbReference type="AlphaFoldDB" id="A0A2K3MNQ4"/>
<evidence type="ECO:0000313" key="2">
    <source>
        <dbReference type="Proteomes" id="UP000236291"/>
    </source>
</evidence>
<name>A0A2K3MNQ4_TRIPR</name>
<dbReference type="Proteomes" id="UP000236291">
    <property type="component" value="Unassembled WGS sequence"/>
</dbReference>
<sequence length="159" mass="18603">MAPSHMQNYYYNTTDDENDVVNYYNNVVYEDESEDEYQEDEKEEIEAKTKTRTKNNDIVFNGSSSSRCSSFSLSRVILDPRGKWIEEWNRIFLLLYIEKRSSFGFVHRTTRPRTSSSHVFPYFKSNKGFFFDIFVILPLPQISGSATGVSEVQILFLTN</sequence>
<organism evidence="1 2">
    <name type="scientific">Trifolium pratense</name>
    <name type="common">Red clover</name>
    <dbReference type="NCBI Taxonomy" id="57577"/>
    <lineage>
        <taxon>Eukaryota</taxon>
        <taxon>Viridiplantae</taxon>
        <taxon>Streptophyta</taxon>
        <taxon>Embryophyta</taxon>
        <taxon>Tracheophyta</taxon>
        <taxon>Spermatophyta</taxon>
        <taxon>Magnoliopsida</taxon>
        <taxon>eudicotyledons</taxon>
        <taxon>Gunneridae</taxon>
        <taxon>Pentapetalae</taxon>
        <taxon>rosids</taxon>
        <taxon>fabids</taxon>
        <taxon>Fabales</taxon>
        <taxon>Fabaceae</taxon>
        <taxon>Papilionoideae</taxon>
        <taxon>50 kb inversion clade</taxon>
        <taxon>NPAAA clade</taxon>
        <taxon>Hologalegina</taxon>
        <taxon>IRL clade</taxon>
        <taxon>Trifolieae</taxon>
        <taxon>Trifolium</taxon>
    </lineage>
</organism>
<comment type="caution">
    <text evidence="1">The sequence shown here is derived from an EMBL/GenBank/DDBJ whole genome shotgun (WGS) entry which is preliminary data.</text>
</comment>
<dbReference type="EMBL" id="ASHM01010571">
    <property type="protein sequence ID" value="PNX92416.1"/>
    <property type="molecule type" value="Genomic_DNA"/>
</dbReference>
<dbReference type="STRING" id="57577.A0A2K3MNQ4"/>
<reference evidence="1 2" key="1">
    <citation type="journal article" date="2014" name="Am. J. Bot.">
        <title>Genome assembly and annotation for red clover (Trifolium pratense; Fabaceae).</title>
        <authorList>
            <person name="Istvanek J."/>
            <person name="Jaros M."/>
            <person name="Krenek A."/>
            <person name="Repkova J."/>
        </authorList>
    </citation>
    <scope>NUCLEOTIDE SEQUENCE [LARGE SCALE GENOMIC DNA]</scope>
    <source>
        <strain evidence="2">cv. Tatra</strain>
        <tissue evidence="1">Young leaves</tissue>
    </source>
</reference>
<accession>A0A2K3MNQ4</accession>
<protein>
    <submittedName>
        <fullName evidence="1">Cyclic nucleotide-gated ion channel-like protein</fullName>
    </submittedName>
</protein>
<gene>
    <name evidence="1" type="ORF">L195_g015552</name>
</gene>
<reference evidence="1 2" key="2">
    <citation type="journal article" date="2017" name="Front. Plant Sci.">
        <title>Gene Classification and Mining of Molecular Markers Useful in Red Clover (Trifolium pratense) Breeding.</title>
        <authorList>
            <person name="Istvanek J."/>
            <person name="Dluhosova J."/>
            <person name="Dluhos P."/>
            <person name="Patkova L."/>
            <person name="Nedelnik J."/>
            <person name="Repkova J."/>
        </authorList>
    </citation>
    <scope>NUCLEOTIDE SEQUENCE [LARGE SCALE GENOMIC DNA]</scope>
    <source>
        <strain evidence="2">cv. Tatra</strain>
        <tissue evidence="1">Young leaves</tissue>
    </source>
</reference>
<proteinExistence type="predicted"/>